<feature type="coiled-coil region" evidence="10">
    <location>
        <begin position="2479"/>
        <end position="2506"/>
    </location>
</feature>
<dbReference type="GO" id="GO:0005856">
    <property type="term" value="C:cytoskeleton"/>
    <property type="evidence" value="ECO:0007669"/>
    <property type="project" value="UniProtKB-SubCell"/>
</dbReference>
<dbReference type="InterPro" id="IPR036476">
    <property type="entry name" value="Talin_cent_sf"/>
</dbReference>
<dbReference type="InterPro" id="IPR057346">
    <property type="entry name" value="Talin1/2_VBS2"/>
</dbReference>
<dbReference type="FunFam" id="3.10.20.90:FF:000028">
    <property type="entry name" value="Talin 2"/>
    <property type="match status" value="1"/>
</dbReference>
<evidence type="ECO:0000256" key="4">
    <source>
        <dbReference type="ARBA" id="ARBA00022475"/>
    </source>
</evidence>
<dbReference type="FunFam" id="1.20.1420.10:FF:000007">
    <property type="entry name" value="Talin 2"/>
    <property type="match status" value="1"/>
</dbReference>
<accession>A0A8C0UIH0</accession>
<dbReference type="SUPFAM" id="SSF109880">
    <property type="entry name" value="A middle domain of Talin 1"/>
    <property type="match status" value="1"/>
</dbReference>
<dbReference type="CDD" id="cd17173">
    <property type="entry name" value="FERM_F1_TLN1"/>
    <property type="match status" value="1"/>
</dbReference>
<dbReference type="SUPFAM" id="SSF54236">
    <property type="entry name" value="Ubiquitin-like"/>
    <property type="match status" value="1"/>
</dbReference>
<protein>
    <submittedName>
        <fullName evidence="13">Talin 1</fullName>
    </submittedName>
</protein>
<dbReference type="PROSITE" id="PS00661">
    <property type="entry name" value="FERM_2"/>
    <property type="match status" value="1"/>
</dbReference>
<dbReference type="FunFam" id="1.20.120.230:FF:000003">
    <property type="entry name" value="Talin 2"/>
    <property type="match status" value="1"/>
</dbReference>
<dbReference type="Pfam" id="PF02174">
    <property type="entry name" value="IRS"/>
    <property type="match status" value="1"/>
</dbReference>
<comment type="subcellular location">
    <subcellularLocation>
        <location evidence="2">Cell junction</location>
        <location evidence="2">Focal adhesion</location>
    </subcellularLocation>
    <subcellularLocation>
        <location evidence="3">Cell membrane</location>
        <topology evidence="3">Peripheral membrane protein</topology>
        <orientation evidence="3">Cytoplasmic side</orientation>
    </subcellularLocation>
    <subcellularLocation>
        <location evidence="1">Cytoplasm</location>
        <location evidence="1">Cytoskeleton</location>
    </subcellularLocation>
</comment>
<dbReference type="InterPro" id="IPR000299">
    <property type="entry name" value="FERM_domain"/>
</dbReference>
<dbReference type="GO" id="GO:0034329">
    <property type="term" value="P:cell junction assembly"/>
    <property type="evidence" value="ECO:0007669"/>
    <property type="project" value="UniProtKB-ARBA"/>
</dbReference>
<dbReference type="FunFam" id="1.20.120.230:FF:000004">
    <property type="entry name" value="Talin 2"/>
    <property type="match status" value="1"/>
</dbReference>
<dbReference type="InterPro" id="IPR002404">
    <property type="entry name" value="IRS_PTB"/>
</dbReference>
<dbReference type="InterPro" id="IPR002558">
    <property type="entry name" value="ILWEQ_dom"/>
</dbReference>
<reference evidence="13" key="1">
    <citation type="submission" date="2025-08" db="UniProtKB">
        <authorList>
            <consortium name="Ensembl"/>
        </authorList>
    </citation>
    <scope>IDENTIFICATION</scope>
</reference>
<dbReference type="SMART" id="SM01244">
    <property type="entry name" value="IRS"/>
    <property type="match status" value="1"/>
</dbReference>
<evidence type="ECO:0000256" key="2">
    <source>
        <dbReference type="ARBA" id="ARBA00004246"/>
    </source>
</evidence>
<dbReference type="SUPFAM" id="SSF109885">
    <property type="entry name" value="I/LWEQ domain"/>
    <property type="match status" value="4"/>
</dbReference>
<keyword evidence="9" id="KW-0206">Cytoskeleton</keyword>
<dbReference type="Pfam" id="PF09141">
    <property type="entry name" value="Talin_middle"/>
    <property type="match status" value="1"/>
</dbReference>
<dbReference type="Ensembl" id="ENSCCET00000014961.1">
    <property type="protein sequence ID" value="ENSCCEP00000009447.1"/>
    <property type="gene ID" value="ENSCCEG00000003762.1"/>
</dbReference>
<dbReference type="InterPro" id="IPR015224">
    <property type="entry name" value="Talin_cent"/>
</dbReference>
<keyword evidence="14" id="KW-1185">Reference proteome</keyword>
<dbReference type="SMART" id="SM00295">
    <property type="entry name" value="B41"/>
    <property type="match status" value="1"/>
</dbReference>
<dbReference type="InterPro" id="IPR049108">
    <property type="entry name" value="Talin_R4"/>
</dbReference>
<dbReference type="InterPro" id="IPR014352">
    <property type="entry name" value="FERM/acyl-CoA-bd_prot_sf"/>
</dbReference>
<dbReference type="InterPro" id="IPR032425">
    <property type="entry name" value="FERM_f0"/>
</dbReference>
<evidence type="ECO:0000256" key="1">
    <source>
        <dbReference type="ARBA" id="ARBA00004245"/>
    </source>
</evidence>
<dbReference type="Pfam" id="PF16511">
    <property type="entry name" value="FERM_f0"/>
    <property type="match status" value="1"/>
</dbReference>
<evidence type="ECO:0000256" key="6">
    <source>
        <dbReference type="ARBA" id="ARBA00022553"/>
    </source>
</evidence>
<dbReference type="GO" id="GO:0005200">
    <property type="term" value="F:structural constituent of cytoskeleton"/>
    <property type="evidence" value="ECO:0007669"/>
    <property type="project" value="InterPro"/>
</dbReference>
<dbReference type="GO" id="GO:0005178">
    <property type="term" value="F:integrin binding"/>
    <property type="evidence" value="ECO:0007669"/>
    <property type="project" value="TreeGrafter"/>
</dbReference>
<dbReference type="SUPFAM" id="SSF50729">
    <property type="entry name" value="PH domain-like"/>
    <property type="match status" value="1"/>
</dbReference>
<dbReference type="Pfam" id="PF21865">
    <property type="entry name" value="TLN1-like_RS"/>
    <property type="match status" value="3"/>
</dbReference>
<keyword evidence="5" id="KW-0963">Cytoplasm</keyword>
<dbReference type="FunFam" id="1.20.120.230:FF:000009">
    <property type="entry name" value="Talin 2"/>
    <property type="match status" value="1"/>
</dbReference>
<gene>
    <name evidence="13" type="primary">TLN1</name>
</gene>
<dbReference type="CDD" id="cd14473">
    <property type="entry name" value="FERM_B-lobe"/>
    <property type="match status" value="1"/>
</dbReference>
<dbReference type="InterPro" id="IPR019747">
    <property type="entry name" value="FERM_CS"/>
</dbReference>
<dbReference type="InterPro" id="IPR035963">
    <property type="entry name" value="FERM_2"/>
</dbReference>
<dbReference type="Gene3D" id="1.20.120.230">
    <property type="entry name" value="Alpha-catenin/vinculin-like"/>
    <property type="match status" value="5"/>
</dbReference>
<dbReference type="Gene3D" id="1.20.1420.10">
    <property type="entry name" value="Talin, central domain"/>
    <property type="match status" value="7"/>
</dbReference>
<dbReference type="FunFam" id="1.20.80.10:FF:000007">
    <property type="entry name" value="Talin 2"/>
    <property type="match status" value="1"/>
</dbReference>
<dbReference type="InterPro" id="IPR019748">
    <property type="entry name" value="FERM_central"/>
</dbReference>
<dbReference type="InterPro" id="IPR015009">
    <property type="entry name" value="Vinculin-bd_dom"/>
</dbReference>
<dbReference type="Pfam" id="PF21896">
    <property type="entry name" value="Talin_IBS2B"/>
    <property type="match status" value="3"/>
</dbReference>
<dbReference type="GO" id="GO:0005925">
    <property type="term" value="C:focal adhesion"/>
    <property type="evidence" value="ECO:0007669"/>
    <property type="project" value="UniProtKB-SubCell"/>
</dbReference>
<dbReference type="FunFam" id="3.10.20.90:FF:000066">
    <property type="entry name" value="Talin 1"/>
    <property type="match status" value="1"/>
</dbReference>
<organism evidence="13 14">
    <name type="scientific">Cyanistes caeruleus</name>
    <name type="common">Eurasian blue tit</name>
    <name type="synonym">Parus caeruleus</name>
    <dbReference type="NCBI Taxonomy" id="156563"/>
    <lineage>
        <taxon>Eukaryota</taxon>
        <taxon>Metazoa</taxon>
        <taxon>Chordata</taxon>
        <taxon>Craniata</taxon>
        <taxon>Vertebrata</taxon>
        <taxon>Euteleostomi</taxon>
        <taxon>Archelosauria</taxon>
        <taxon>Archosauria</taxon>
        <taxon>Dinosauria</taxon>
        <taxon>Saurischia</taxon>
        <taxon>Theropoda</taxon>
        <taxon>Coelurosauria</taxon>
        <taxon>Aves</taxon>
        <taxon>Neognathae</taxon>
        <taxon>Neoaves</taxon>
        <taxon>Telluraves</taxon>
        <taxon>Australaves</taxon>
        <taxon>Passeriformes</taxon>
        <taxon>Paridae</taxon>
        <taxon>Cyanistes</taxon>
    </lineage>
</organism>
<dbReference type="SUPFAM" id="SSF47031">
    <property type="entry name" value="Second domain of FERM"/>
    <property type="match status" value="1"/>
</dbReference>
<dbReference type="Gene3D" id="1.20.1410.10">
    <property type="entry name" value="I/LWEQ domain"/>
    <property type="match status" value="1"/>
</dbReference>
<dbReference type="FunFam" id="1.20.1420.10:FF:000001">
    <property type="entry name" value="Talin 2"/>
    <property type="match status" value="1"/>
</dbReference>
<dbReference type="PANTHER" id="PTHR19981:SF7">
    <property type="entry name" value="TALIN-1"/>
    <property type="match status" value="1"/>
</dbReference>
<dbReference type="InterPro" id="IPR019749">
    <property type="entry name" value="Band_41_domain"/>
</dbReference>
<feature type="domain" description="FERM" evidence="11">
    <location>
        <begin position="95"/>
        <end position="412"/>
    </location>
</feature>
<dbReference type="InterPro" id="IPR054082">
    <property type="entry name" value="Talin_IBS2B"/>
</dbReference>
<dbReference type="Gene3D" id="3.10.20.90">
    <property type="entry name" value="Phosphatidylinositol 3-kinase Catalytic Subunit, Chain A, domain 1"/>
    <property type="match status" value="3"/>
</dbReference>
<dbReference type="GO" id="GO:0005737">
    <property type="term" value="C:cytoplasm"/>
    <property type="evidence" value="ECO:0007669"/>
    <property type="project" value="TreeGrafter"/>
</dbReference>
<dbReference type="GO" id="GO:0030036">
    <property type="term" value="P:actin cytoskeleton organization"/>
    <property type="evidence" value="ECO:0007669"/>
    <property type="project" value="TreeGrafter"/>
</dbReference>
<evidence type="ECO:0000313" key="14">
    <source>
        <dbReference type="Proteomes" id="UP000694410"/>
    </source>
</evidence>
<dbReference type="FunFam" id="1.20.120.230:FF:000002">
    <property type="entry name" value="Talin 2"/>
    <property type="match status" value="1"/>
</dbReference>
<dbReference type="InterPro" id="IPR011993">
    <property type="entry name" value="PH-like_dom_sf"/>
</dbReference>
<dbReference type="FunFam" id="1.20.120.230:FF:000005">
    <property type="entry name" value="Talin 1"/>
    <property type="match status" value="1"/>
</dbReference>
<dbReference type="Pfam" id="PF08913">
    <property type="entry name" value="VBS"/>
    <property type="match status" value="1"/>
</dbReference>
<dbReference type="CDD" id="cd12150">
    <property type="entry name" value="talin-RS"/>
    <property type="match status" value="1"/>
</dbReference>
<keyword evidence="7" id="KW-0965">Cell junction</keyword>
<dbReference type="InterPro" id="IPR035964">
    <property type="entry name" value="I/LWEQ_dom_sf"/>
</dbReference>
<keyword evidence="8" id="KW-0472">Membrane</keyword>
<dbReference type="Gene3D" id="1.20.80.10">
    <property type="match status" value="1"/>
</dbReference>
<dbReference type="InterPro" id="IPR036723">
    <property type="entry name" value="Alpha-catenin/vinculin-like_sf"/>
</dbReference>
<dbReference type="Pfam" id="PF01608">
    <property type="entry name" value="I_LWEQ"/>
    <property type="match status" value="1"/>
</dbReference>
<dbReference type="Gene3D" id="2.30.29.30">
    <property type="entry name" value="Pleckstrin-homology domain (PH domain)/Phosphotyrosine-binding domain (PTB)"/>
    <property type="match status" value="1"/>
</dbReference>
<dbReference type="CDD" id="cd10569">
    <property type="entry name" value="FERM_C_Talin"/>
    <property type="match status" value="1"/>
</dbReference>
<evidence type="ECO:0000256" key="9">
    <source>
        <dbReference type="ARBA" id="ARBA00023212"/>
    </source>
</evidence>
<dbReference type="PROSITE" id="PS50945">
    <property type="entry name" value="I_LWEQ"/>
    <property type="match status" value="1"/>
</dbReference>
<sequence length="2521" mass="270395">HGWLDPAATMVALSLKISIGNVVKTMQFEPSTMVYDACRMIRERVPEAQIGQSNDFGLFLSDEDPKKGIWLEAGKALDYYMLRNGDTMEYKKKQRPLKIRMLDGTVKTVMVDDSKTVTDMLMTICARIGITNYDEYSLVREIMEEKKEEVTGTLKKDKTLLRDEKKMEKLKQKLHTDDELNWLDHGRTLREQGIDDNETLLLRRKFFYSDQNVDSRDPVQLNLLYVQARDDILNGSHPVSFDKACEFAGHQCQIQFGPHNEQKHKPGFLELKDFLPKEYIKQKGERKIFMAHKNCGNMSEIEAKVRYVKLARSLKTYGVSFFLVKEKMKGKNKLVPRLLGITKECVMRVDEKTKEVIQEWSLTNIKRWAASPKSFTLDFGDYQDGYYSVQTTEGEQIAQLIAGYIDIILKKKKSKDHFGLEGDEESTMLEDSVSPKKSTVVQQQFNRVGKAELGSVALPAIMRTGAGGPENFQVGTMPQPQLQITSGQMHRGHMPPLTSAQQALTGTINSSMQAVHAAQATLDDFETLPPLGQDAASKAWRKNKMDESKHEIHSQVDAITAGTASVVNLTAGDPADTDYTAVGCAVTTISSNLTEMSKGVKLLAALMEDEGGNGRQLLQAAKNLASAVSDLLKTAQPASAEPRQNLLQAAGLVGQTSGELLQQIGESDTDPRFQDMLMQLAKAVANAAAALVLKAKNVAQKTEDAALQTQVIAAATQCALSTSQLVACTKVVAPTISSPVCQEQLIEAGKLVAKSAEGCVEASKAATSDDQLLKQVGVAATAVTQALNDLLQHIKQHALGGQPIGRYDQATDTILNVTENIFSSMGDAGEMVRQARILAQATSDLVNAIKADAEGETDLENSRKLLSAAKILADATAKMVEAAKGAAAHPDSEEQQQRLREAAEGLRMATNAAAQNAIKKKLVHKLEHAAKQAAASATQTIAAAQHASSSNKNPAAQQQLVQSCKVRAWQIPMLVQGVRGSQSQPDSPSAQLALIAASQNFLQPGGKMVAAAKATVPTITDQASAMQLSQCAKNLAAALAELRTAAQKVQLTSMSQLGPCADGEMCPGPGEQHQSCQYWPPQQGIAAREVAQALRSLSQAARGVAANTSDPQAQSAMLECASDVMDKANNLIEEARKAVAKPGDPESQQRLAQVAKAVSQALNRCVNCLPGQRDVDAAIRMVGEASKRLLSDSFPPSTKSFQEAQSQLNQAAAGLNQSANELVQASRGTPQDLAKSSGKFGHDFNEFLQAGVEMASQSPNKEDQAQVVSNLKSISMSSSKLLLAAKALSADPAAPNLKNQLAAAARAVTDSINQLITMCTQQAPGQKECDNALRELETVKELLENPTQNVNDMSYFNCLDSVMENSKVLGESMAGISQNAKNSKLPEFGDSISAASKALCGLTEAAAQAAYLVGVSDPNSQAGQQGLVDPTQFARANQAIQMACQNLVDPACTQSQVLSAATIVAKHTSALCNTCRLASSRTANPVAKRQFVQSAKEVANSTANLVKTIKALDGEFNEENRERCRAATAPLIEAVDNLTAFASNPEFATVPAQISPEGRRAMEPIVISAKTMLESSAGLIQTARSLAVNPKDPPQWSVLAGHSRTVSDSIKKLITNMRDKAPGQRECDEAIEVLNRCLREVDQASLAAISQQLAPRQDISQEALHNQMITAVQEISNLIEPVAAAARAEASQLGHKVSQMAQYFEPLIMAAVGAASKTPNHQQQMNLLDQTKTLAESALQMLYTAKEAGGNPKPPPAFPHSGFSLQQAAHTQEALEEAVQMMKEAVEDLTTTLNEAASAAGVVGGMVDSITQAINQVRGARRGPGQGWVWERGRVRVKPYKLKTLWVRAGVTKSTTNPDELGTLANQLTHDYGQLAQEAKPAALTAENDEIGSHIKRRVQELGHGCAALVTKAGALQCSPSDAYTKKELIESARKVSEKVSHVLAALQAGNRGTQACITAASAVSGIIADLDTTIMFATAGTLNRENSETFADHREGILKTAKALVEDTKVLVQNATASQEKLAQAAQSSVSTITRLAEVVKLGAASLGSEDPETQVVLINAVKDVAKALGDLIGATKAAAGKAGDDPAVYQLKNSAKVMVTNVTSLLKTVKAVEDEATKGTRALEATIEHIRQELAVFSSPVPPAKVSTPEDFIRMTKGITMATAKAVAAGNSCRQEDVIATANLSRRAIADMLRSCKEAAYHPEVSGDVRQRALRFGKECADGYLELLEHVLVILQKPTHELKQQLAGYSKRVASSVTELIQAAEAMKGTEWVDPEDPTVIAENELLGAAAAIEAAAKKLEQLKPRAKPKQADESLNFEEQILEAAKSIAAATSALVKAASAAQRELVAQGKVGAIPANAVDDGQWSQGLISAARMVAAATNNLCEAANAAVQGHASEEKLISSAKQVAASTAQLLVACKVKADHDSEAMKRLQAAGNAVKRASDNLVKAAQKAAAFQDHDETVVVKEKMVGGIAQIIAAQEEMLRKERELEEARKKLAMIRQQQYKFLPSELRDEEQN</sequence>
<keyword evidence="10" id="KW-0175">Coiled coil</keyword>
<evidence type="ECO:0000259" key="11">
    <source>
        <dbReference type="PROSITE" id="PS50057"/>
    </source>
</evidence>
<evidence type="ECO:0000313" key="13">
    <source>
        <dbReference type="Ensembl" id="ENSCCEP00000009447.1"/>
    </source>
</evidence>
<keyword evidence="6" id="KW-0597">Phosphoprotein</keyword>
<feature type="coiled-coil region" evidence="10">
    <location>
        <begin position="1765"/>
        <end position="1792"/>
    </location>
</feature>
<dbReference type="PROSITE" id="PS00660">
    <property type="entry name" value="FERM_1"/>
    <property type="match status" value="1"/>
</dbReference>
<dbReference type="Proteomes" id="UP000694410">
    <property type="component" value="Unplaced"/>
</dbReference>
<dbReference type="GO" id="GO:0051015">
    <property type="term" value="F:actin filament binding"/>
    <property type="evidence" value="ECO:0007669"/>
    <property type="project" value="InterPro"/>
</dbReference>
<evidence type="ECO:0000259" key="12">
    <source>
        <dbReference type="PROSITE" id="PS50945"/>
    </source>
</evidence>
<evidence type="ECO:0000256" key="7">
    <source>
        <dbReference type="ARBA" id="ARBA00022949"/>
    </source>
</evidence>
<evidence type="ECO:0000256" key="10">
    <source>
        <dbReference type="SAM" id="Coils"/>
    </source>
</evidence>
<name>A0A8C0UIH0_CYACU</name>
<dbReference type="FunFam" id="1.20.1420.10:FF:000002">
    <property type="entry name" value="Talin 2"/>
    <property type="match status" value="1"/>
</dbReference>
<dbReference type="GO" id="GO:0005886">
    <property type="term" value="C:plasma membrane"/>
    <property type="evidence" value="ECO:0007669"/>
    <property type="project" value="UniProtKB-SubCell"/>
</dbReference>
<evidence type="ECO:0000256" key="8">
    <source>
        <dbReference type="ARBA" id="ARBA00023136"/>
    </source>
</evidence>
<dbReference type="FunFam" id="1.20.1410.10:FF:000001">
    <property type="entry name" value="Talin 2"/>
    <property type="match status" value="1"/>
</dbReference>
<dbReference type="SMART" id="SM00307">
    <property type="entry name" value="ILWEQ"/>
    <property type="match status" value="1"/>
</dbReference>
<evidence type="ECO:0000256" key="3">
    <source>
        <dbReference type="ARBA" id="ARBA00004413"/>
    </source>
</evidence>
<dbReference type="SUPFAM" id="SSF47220">
    <property type="entry name" value="alpha-catenin/vinculin-like"/>
    <property type="match status" value="5"/>
</dbReference>
<dbReference type="FunFam" id="2.30.29.30:FF:000028">
    <property type="entry name" value="Talin 2"/>
    <property type="match status" value="1"/>
</dbReference>
<dbReference type="GO" id="GO:0098609">
    <property type="term" value="P:cell-cell adhesion"/>
    <property type="evidence" value="ECO:0007669"/>
    <property type="project" value="TreeGrafter"/>
</dbReference>
<dbReference type="FunFam" id="1.20.1420.10:FF:000004">
    <property type="entry name" value="Talin 2"/>
    <property type="match status" value="1"/>
</dbReference>
<dbReference type="InterPro" id="IPR054060">
    <property type="entry name" value="TLN1-like_RS"/>
</dbReference>
<dbReference type="InterPro" id="IPR029071">
    <property type="entry name" value="Ubiquitin-like_domsf"/>
</dbReference>
<reference evidence="13" key="2">
    <citation type="submission" date="2025-09" db="UniProtKB">
        <authorList>
            <consortium name="Ensembl"/>
        </authorList>
    </citation>
    <scope>IDENTIFICATION</scope>
</reference>
<dbReference type="FunFam" id="1.20.1420.10:FF:000005">
    <property type="entry name" value="Talin 2"/>
    <property type="match status" value="1"/>
</dbReference>
<dbReference type="CDD" id="cd17171">
    <property type="entry name" value="FERM_F0_TLN1"/>
    <property type="match status" value="1"/>
</dbReference>
<dbReference type="Pfam" id="PF21692">
    <property type="entry name" value="Talin_R4"/>
    <property type="match status" value="1"/>
</dbReference>
<evidence type="ECO:0000256" key="5">
    <source>
        <dbReference type="ARBA" id="ARBA00022490"/>
    </source>
</evidence>
<feature type="domain" description="I/LWEQ" evidence="12">
    <location>
        <begin position="2272"/>
        <end position="2511"/>
    </location>
</feature>
<keyword evidence="4" id="KW-1003">Cell membrane</keyword>
<dbReference type="InterPro" id="IPR037438">
    <property type="entry name" value="Talin1/2-RS"/>
</dbReference>
<dbReference type="PANTHER" id="PTHR19981">
    <property type="entry name" value="TALIN"/>
    <property type="match status" value="1"/>
</dbReference>
<dbReference type="GO" id="GO:0001726">
    <property type="term" value="C:ruffle"/>
    <property type="evidence" value="ECO:0007669"/>
    <property type="project" value="InterPro"/>
</dbReference>
<dbReference type="PROSITE" id="PS50057">
    <property type="entry name" value="FERM_3"/>
    <property type="match status" value="1"/>
</dbReference>
<proteinExistence type="predicted"/>
<dbReference type="Pfam" id="PF25177">
    <property type="entry name" value="Talin_VBS2"/>
    <property type="match status" value="1"/>
</dbReference>